<proteinExistence type="predicted"/>
<dbReference type="GO" id="GO:0031175">
    <property type="term" value="P:neuron projection development"/>
    <property type="evidence" value="ECO:0007669"/>
    <property type="project" value="TreeGrafter"/>
</dbReference>
<dbReference type="GO" id="GO:0005938">
    <property type="term" value="C:cell cortex"/>
    <property type="evidence" value="ECO:0007669"/>
    <property type="project" value="TreeGrafter"/>
</dbReference>
<dbReference type="InterPro" id="IPR025614">
    <property type="entry name" value="Cell_morpho_N"/>
</dbReference>
<organism evidence="2 3">
    <name type="scientific">Meloidogyne javanica</name>
    <name type="common">Root-knot nematode worm</name>
    <dbReference type="NCBI Taxonomy" id="6303"/>
    <lineage>
        <taxon>Eukaryota</taxon>
        <taxon>Metazoa</taxon>
        <taxon>Ecdysozoa</taxon>
        <taxon>Nematoda</taxon>
        <taxon>Chromadorea</taxon>
        <taxon>Rhabditida</taxon>
        <taxon>Tylenchina</taxon>
        <taxon>Tylenchomorpha</taxon>
        <taxon>Tylenchoidea</taxon>
        <taxon>Meloidogynidae</taxon>
        <taxon>Meloidogyninae</taxon>
        <taxon>Meloidogyne</taxon>
        <taxon>Meloidogyne incognita group</taxon>
    </lineage>
</organism>
<evidence type="ECO:0000259" key="1">
    <source>
        <dbReference type="Pfam" id="PF14222"/>
    </source>
</evidence>
<keyword evidence="2" id="KW-1185">Reference proteome</keyword>
<sequence>MEYIKGVFIVRILGGYDISGLNLRVSLTGPRIRPWNSTNFHFLKDLIEFVIRMCVHVDEEIRLTAYQSLQNLVAECPDWREDLFHIFLRFLINQIQ</sequence>
<dbReference type="InterPro" id="IPR016024">
    <property type="entry name" value="ARM-type_fold"/>
</dbReference>
<dbReference type="PANTHER" id="PTHR12295:SF30">
    <property type="entry name" value="PROTEIN FURRY"/>
    <property type="match status" value="1"/>
</dbReference>
<evidence type="ECO:0000313" key="2">
    <source>
        <dbReference type="Proteomes" id="UP000887561"/>
    </source>
</evidence>
<dbReference type="AlphaFoldDB" id="A0A915LRF5"/>
<reference evidence="3" key="1">
    <citation type="submission" date="2022-11" db="UniProtKB">
        <authorList>
            <consortium name="WormBaseParasite"/>
        </authorList>
    </citation>
    <scope>IDENTIFICATION</scope>
</reference>
<dbReference type="Pfam" id="PF14222">
    <property type="entry name" value="MOR2-PAG1_N"/>
    <property type="match status" value="1"/>
</dbReference>
<dbReference type="GO" id="GO:0030427">
    <property type="term" value="C:site of polarized growth"/>
    <property type="evidence" value="ECO:0007669"/>
    <property type="project" value="TreeGrafter"/>
</dbReference>
<dbReference type="InterPro" id="IPR039867">
    <property type="entry name" value="Furry/Tao3/Mor2"/>
</dbReference>
<feature type="domain" description="Cell morphogenesis protein N-terminal" evidence="1">
    <location>
        <begin position="43"/>
        <end position="93"/>
    </location>
</feature>
<dbReference type="WBParaSite" id="scaffold16642_cov149.g18337">
    <property type="protein sequence ID" value="scaffold16642_cov149.g18337"/>
    <property type="gene ID" value="scaffold16642_cov149.g18337"/>
</dbReference>
<protein>
    <submittedName>
        <fullName evidence="3">Cell morphogenesis protein N-terminal domain-containing protein</fullName>
    </submittedName>
</protein>
<evidence type="ECO:0000313" key="3">
    <source>
        <dbReference type="WBParaSite" id="scaffold16642_cov149.g18337"/>
    </source>
</evidence>
<accession>A0A915LRF5</accession>
<dbReference type="PANTHER" id="PTHR12295">
    <property type="entry name" value="FURRY-RELATED"/>
    <property type="match status" value="1"/>
</dbReference>
<dbReference type="SUPFAM" id="SSF48371">
    <property type="entry name" value="ARM repeat"/>
    <property type="match status" value="1"/>
</dbReference>
<dbReference type="GO" id="GO:0000902">
    <property type="term" value="P:cell morphogenesis"/>
    <property type="evidence" value="ECO:0007669"/>
    <property type="project" value="InterPro"/>
</dbReference>
<dbReference type="Proteomes" id="UP000887561">
    <property type="component" value="Unplaced"/>
</dbReference>
<name>A0A915LRF5_MELJA</name>